<keyword evidence="15" id="KW-0482">Metalloprotease</keyword>
<dbReference type="GO" id="GO:0004180">
    <property type="term" value="F:carboxypeptidase activity"/>
    <property type="evidence" value="ECO:0007669"/>
    <property type="project" value="UniProtKB-KW"/>
</dbReference>
<dbReference type="GO" id="GO:0070573">
    <property type="term" value="F:metallodipeptidase activity"/>
    <property type="evidence" value="ECO:0007669"/>
    <property type="project" value="InterPro"/>
</dbReference>
<gene>
    <name evidence="23" type="ORF">BGO89_04580</name>
</gene>
<evidence type="ECO:0000256" key="19">
    <source>
        <dbReference type="ARBA" id="ARBA00025833"/>
    </source>
</evidence>
<keyword evidence="12" id="KW-0256">Endoplasmic reticulum</keyword>
<dbReference type="GO" id="GO:0005615">
    <property type="term" value="C:extracellular space"/>
    <property type="evidence" value="ECO:0007669"/>
    <property type="project" value="TreeGrafter"/>
</dbReference>
<evidence type="ECO:0000256" key="17">
    <source>
        <dbReference type="ARBA" id="ARBA00023180"/>
    </source>
</evidence>
<name>A0A1M3L5M1_9BACT</name>
<dbReference type="FunFam" id="3.50.30.30:FF:000009">
    <property type="entry name" value="Carboxypeptidase Q"/>
    <property type="match status" value="1"/>
</dbReference>
<keyword evidence="14" id="KW-0333">Golgi apparatus</keyword>
<keyword evidence="6" id="KW-0964">Secreted</keyword>
<dbReference type="STRING" id="1895771.BGO89_04580"/>
<evidence type="ECO:0000256" key="13">
    <source>
        <dbReference type="ARBA" id="ARBA00022833"/>
    </source>
</evidence>
<keyword evidence="11" id="KW-0378">Hydrolase</keyword>
<feature type="signal peptide" evidence="21">
    <location>
        <begin position="1"/>
        <end position="22"/>
    </location>
</feature>
<proteinExistence type="predicted"/>
<dbReference type="GO" id="GO:0006508">
    <property type="term" value="P:proteolysis"/>
    <property type="evidence" value="ECO:0007669"/>
    <property type="project" value="UniProtKB-KW"/>
</dbReference>
<keyword evidence="9" id="KW-0479">Metal-binding</keyword>
<evidence type="ECO:0000256" key="21">
    <source>
        <dbReference type="SAM" id="SignalP"/>
    </source>
</evidence>
<evidence type="ECO:0000256" key="20">
    <source>
        <dbReference type="ARBA" id="ARBA00033328"/>
    </source>
</evidence>
<dbReference type="InterPro" id="IPR039866">
    <property type="entry name" value="CPQ"/>
</dbReference>
<evidence type="ECO:0000259" key="22">
    <source>
        <dbReference type="Pfam" id="PF04389"/>
    </source>
</evidence>
<evidence type="ECO:0000256" key="10">
    <source>
        <dbReference type="ARBA" id="ARBA00022729"/>
    </source>
</evidence>
<evidence type="ECO:0000256" key="14">
    <source>
        <dbReference type="ARBA" id="ARBA00023034"/>
    </source>
</evidence>
<evidence type="ECO:0000256" key="3">
    <source>
        <dbReference type="ARBA" id="ARBA00004555"/>
    </source>
</evidence>
<dbReference type="Pfam" id="PF04389">
    <property type="entry name" value="Peptidase_M28"/>
    <property type="match status" value="1"/>
</dbReference>
<protein>
    <recommendedName>
        <fullName evidence="5">Carboxypeptidase Q</fullName>
    </recommendedName>
    <alternativeName>
        <fullName evidence="20">Plasma glutamate carboxypeptidase</fullName>
    </alternativeName>
</protein>
<keyword evidence="7" id="KW-0121">Carboxypeptidase</keyword>
<dbReference type="PANTHER" id="PTHR12053">
    <property type="entry name" value="PROTEASE FAMILY M28 PLASMA GLUTAMATE CARBOXYPEPTIDASE-RELATED"/>
    <property type="match status" value="1"/>
</dbReference>
<dbReference type="AlphaFoldDB" id="A0A1M3L5M1"/>
<dbReference type="EMBL" id="MKVH01000003">
    <property type="protein sequence ID" value="OJX60845.1"/>
    <property type="molecule type" value="Genomic_DNA"/>
</dbReference>
<evidence type="ECO:0000256" key="9">
    <source>
        <dbReference type="ARBA" id="ARBA00022723"/>
    </source>
</evidence>
<keyword evidence="10 21" id="KW-0732">Signal</keyword>
<dbReference type="InterPro" id="IPR007484">
    <property type="entry name" value="Peptidase_M28"/>
</dbReference>
<dbReference type="Proteomes" id="UP000184233">
    <property type="component" value="Unassembled WGS sequence"/>
</dbReference>
<evidence type="ECO:0000256" key="11">
    <source>
        <dbReference type="ARBA" id="ARBA00022801"/>
    </source>
</evidence>
<evidence type="ECO:0000256" key="16">
    <source>
        <dbReference type="ARBA" id="ARBA00023145"/>
    </source>
</evidence>
<dbReference type="PANTHER" id="PTHR12053:SF3">
    <property type="entry name" value="CARBOXYPEPTIDASE Q"/>
    <property type="match status" value="1"/>
</dbReference>
<evidence type="ECO:0000313" key="23">
    <source>
        <dbReference type="EMBL" id="OJX60845.1"/>
    </source>
</evidence>
<evidence type="ECO:0000256" key="6">
    <source>
        <dbReference type="ARBA" id="ARBA00022525"/>
    </source>
</evidence>
<comment type="caution">
    <text evidence="23">The sequence shown here is derived from an EMBL/GenBank/DDBJ whole genome shotgun (WGS) entry which is preliminary data.</text>
</comment>
<keyword evidence="17" id="KW-0325">Glycoprotein</keyword>
<evidence type="ECO:0000256" key="8">
    <source>
        <dbReference type="ARBA" id="ARBA00022670"/>
    </source>
</evidence>
<evidence type="ECO:0000256" key="7">
    <source>
        <dbReference type="ARBA" id="ARBA00022645"/>
    </source>
</evidence>
<keyword evidence="18" id="KW-0458">Lysosome</keyword>
<feature type="chain" id="PRO_5012928484" description="Carboxypeptidase Q" evidence="21">
    <location>
        <begin position="23"/>
        <end position="445"/>
    </location>
</feature>
<evidence type="ECO:0000256" key="4">
    <source>
        <dbReference type="ARBA" id="ARBA00004613"/>
    </source>
</evidence>
<dbReference type="Gene3D" id="3.40.630.10">
    <property type="entry name" value="Zn peptidases"/>
    <property type="match status" value="1"/>
</dbReference>
<evidence type="ECO:0000256" key="12">
    <source>
        <dbReference type="ARBA" id="ARBA00022824"/>
    </source>
</evidence>
<evidence type="ECO:0000256" key="15">
    <source>
        <dbReference type="ARBA" id="ARBA00023049"/>
    </source>
</evidence>
<keyword evidence="13" id="KW-0862">Zinc</keyword>
<dbReference type="GO" id="GO:0005764">
    <property type="term" value="C:lysosome"/>
    <property type="evidence" value="ECO:0007669"/>
    <property type="project" value="UniProtKB-SubCell"/>
</dbReference>
<dbReference type="GO" id="GO:0046872">
    <property type="term" value="F:metal ion binding"/>
    <property type="evidence" value="ECO:0007669"/>
    <property type="project" value="UniProtKB-KW"/>
</dbReference>
<reference evidence="23 24" key="1">
    <citation type="submission" date="2016-09" db="EMBL/GenBank/DDBJ databases">
        <title>Genome-resolved meta-omics ties microbial dynamics to process performance in biotechnology for thiocyanate degradation.</title>
        <authorList>
            <person name="Kantor R.S."/>
            <person name="Huddy R.J."/>
            <person name="Iyer R."/>
            <person name="Thomas B.C."/>
            <person name="Brown C.T."/>
            <person name="Anantharaman K."/>
            <person name="Tringe S."/>
            <person name="Hettich R.L."/>
            <person name="Harrison S.T."/>
            <person name="Banfield J.F."/>
        </authorList>
    </citation>
    <scope>NUCLEOTIDE SEQUENCE [LARGE SCALE GENOMIC DNA]</scope>
    <source>
        <strain evidence="23">59-99</strain>
    </source>
</reference>
<sequence length="445" mass="48844">MSYRRLLVVGFTTLCSLSAATAGELANRFRGDAGRLVATITADSSLYHRVGEFCDRFPRRLSGTEILEQGLSWIESTFRREGWNVRSQPVMVPNWKRGSEYVQMVSPTRRQLPMLGLGGSIGTNGRPLKGKVLVVKDFDDLRKNADRAKGKIVVYNIPFTDYGATVRYRYSGAVEAARYGAIASLVRSVGPYGIQTPHTGGMGYDSTVPKIPTAAITMEDAMQLQRIQDRGEEAELELSMSAHWEPDAPSRNLVIEIPGTERADEVVVMGGHIDAWDVGQGAMDDAGGCFAAWRALSAIRELGLKPRRTIRVVFWTNEENGLRGGKAYADSTRNERHILAIESDEGTFAPQGFTAKAPAPLMKKLQDAVSLLTPIGVTYVKEGEGGADIGPLEQRGTPVMSLQVDGSRYFWYHHTEGDTIDKLDPKELNHCAAALAVMTWCMAND</sequence>
<organism evidence="23 24">
    <name type="scientific">Candidatus Kapaibacterium thiocyanatum</name>
    <dbReference type="NCBI Taxonomy" id="1895771"/>
    <lineage>
        <taxon>Bacteria</taxon>
        <taxon>Pseudomonadati</taxon>
        <taxon>Candidatus Kapaibacteriota</taxon>
        <taxon>Candidatus Kapaibacteriia</taxon>
        <taxon>Candidatus Kapaibacteriales</taxon>
        <taxon>Candidatus Kapaibacteriaceae</taxon>
        <taxon>Candidatus Kapaibacterium</taxon>
    </lineage>
</organism>
<comment type="subcellular location">
    <subcellularLocation>
        <location evidence="1">Endoplasmic reticulum</location>
    </subcellularLocation>
    <subcellularLocation>
        <location evidence="3">Golgi apparatus</location>
    </subcellularLocation>
    <subcellularLocation>
        <location evidence="2">Lysosome</location>
    </subcellularLocation>
    <subcellularLocation>
        <location evidence="4">Secreted</location>
    </subcellularLocation>
</comment>
<evidence type="ECO:0000256" key="18">
    <source>
        <dbReference type="ARBA" id="ARBA00023228"/>
    </source>
</evidence>
<evidence type="ECO:0000256" key="1">
    <source>
        <dbReference type="ARBA" id="ARBA00004240"/>
    </source>
</evidence>
<feature type="domain" description="Peptidase M28" evidence="22">
    <location>
        <begin position="252"/>
        <end position="436"/>
    </location>
</feature>
<accession>A0A1M3L5M1</accession>
<evidence type="ECO:0000313" key="24">
    <source>
        <dbReference type="Proteomes" id="UP000184233"/>
    </source>
</evidence>
<evidence type="ECO:0000256" key="5">
    <source>
        <dbReference type="ARBA" id="ARBA00014116"/>
    </source>
</evidence>
<comment type="subunit">
    <text evidence="19">Homodimer. The monomeric form is inactive while the homodimer is active.</text>
</comment>
<keyword evidence="16" id="KW-0865">Zymogen</keyword>
<dbReference type="Gene3D" id="3.50.30.30">
    <property type="match status" value="1"/>
</dbReference>
<evidence type="ECO:0000256" key="2">
    <source>
        <dbReference type="ARBA" id="ARBA00004371"/>
    </source>
</evidence>
<keyword evidence="8" id="KW-0645">Protease</keyword>
<dbReference type="GO" id="GO:0043171">
    <property type="term" value="P:peptide catabolic process"/>
    <property type="evidence" value="ECO:0007669"/>
    <property type="project" value="TreeGrafter"/>
</dbReference>
<dbReference type="SUPFAM" id="SSF53187">
    <property type="entry name" value="Zn-dependent exopeptidases"/>
    <property type="match status" value="1"/>
</dbReference>